<dbReference type="SUPFAM" id="SSF47226">
    <property type="entry name" value="Histidine-containing phosphotransfer domain, HPT domain"/>
    <property type="match status" value="1"/>
</dbReference>
<dbReference type="Proteomes" id="UP001500936">
    <property type="component" value="Unassembled WGS sequence"/>
</dbReference>
<evidence type="ECO:0000313" key="3">
    <source>
        <dbReference type="Proteomes" id="UP001500936"/>
    </source>
</evidence>
<proteinExistence type="predicted"/>
<keyword evidence="3" id="KW-1185">Reference proteome</keyword>
<protein>
    <recommendedName>
        <fullName evidence="1">HPt domain-containing protein</fullName>
    </recommendedName>
</protein>
<dbReference type="InterPro" id="IPR008207">
    <property type="entry name" value="Sig_transdc_His_kin_Hpt_dom"/>
</dbReference>
<dbReference type="Pfam" id="PF01627">
    <property type="entry name" value="Hpt"/>
    <property type="match status" value="1"/>
</dbReference>
<dbReference type="Gene3D" id="1.20.120.160">
    <property type="entry name" value="HPT domain"/>
    <property type="match status" value="1"/>
</dbReference>
<organism evidence="2 3">
    <name type="scientific">Nibrella viscosa</name>
    <dbReference type="NCBI Taxonomy" id="1084524"/>
    <lineage>
        <taxon>Bacteria</taxon>
        <taxon>Pseudomonadati</taxon>
        <taxon>Bacteroidota</taxon>
        <taxon>Cytophagia</taxon>
        <taxon>Cytophagales</taxon>
        <taxon>Spirosomataceae</taxon>
        <taxon>Nibrella</taxon>
    </lineage>
</organism>
<dbReference type="EMBL" id="BAABHB010000003">
    <property type="protein sequence ID" value="GAA4405056.1"/>
    <property type="molecule type" value="Genomic_DNA"/>
</dbReference>
<dbReference type="RefSeq" id="WP_345267157.1">
    <property type="nucleotide sequence ID" value="NZ_BAABHB010000003.1"/>
</dbReference>
<feature type="domain" description="HPt" evidence="1">
    <location>
        <begin position="32"/>
        <end position="111"/>
    </location>
</feature>
<reference evidence="3" key="1">
    <citation type="journal article" date="2019" name="Int. J. Syst. Evol. Microbiol.">
        <title>The Global Catalogue of Microorganisms (GCM) 10K type strain sequencing project: providing services to taxonomists for standard genome sequencing and annotation.</title>
        <authorList>
            <consortium name="The Broad Institute Genomics Platform"/>
            <consortium name="The Broad Institute Genome Sequencing Center for Infectious Disease"/>
            <person name="Wu L."/>
            <person name="Ma J."/>
        </authorList>
    </citation>
    <scope>NUCLEOTIDE SEQUENCE [LARGE SCALE GENOMIC DNA]</scope>
    <source>
        <strain evidence="3">JCM 17925</strain>
    </source>
</reference>
<accession>A0ABP8KE35</accession>
<gene>
    <name evidence="2" type="ORF">GCM10023187_23100</name>
</gene>
<name>A0ABP8KE35_9BACT</name>
<comment type="caution">
    <text evidence="2">The sequence shown here is derived from an EMBL/GenBank/DDBJ whole genome shotgun (WGS) entry which is preliminary data.</text>
</comment>
<evidence type="ECO:0000259" key="1">
    <source>
        <dbReference type="Pfam" id="PF01627"/>
    </source>
</evidence>
<dbReference type="InterPro" id="IPR036641">
    <property type="entry name" value="HPT_dom_sf"/>
</dbReference>
<evidence type="ECO:0000313" key="2">
    <source>
        <dbReference type="EMBL" id="GAA4405056.1"/>
    </source>
</evidence>
<sequence length="123" mass="14216">MPPFPKNTQRELDHERLYQLHGDSRSMLLIALDMFLDEVLVDFSVLENAVRSQNREEIADMGHKLVPWLGMVGLTHLETQLRQLVALAKSNADSTAITHSWEVFKTELDHMIPLVEAERRRLN</sequence>